<dbReference type="EMBL" id="FQZC01000003">
    <property type="protein sequence ID" value="SHJ56045.1"/>
    <property type="molecule type" value="Genomic_DNA"/>
</dbReference>
<organism evidence="2 3">
    <name type="scientific">Aureimonas altamirensis DSM 21988</name>
    <dbReference type="NCBI Taxonomy" id="1121026"/>
    <lineage>
        <taxon>Bacteria</taxon>
        <taxon>Pseudomonadati</taxon>
        <taxon>Pseudomonadota</taxon>
        <taxon>Alphaproteobacteria</taxon>
        <taxon>Hyphomicrobiales</taxon>
        <taxon>Aurantimonadaceae</taxon>
        <taxon>Aureimonas</taxon>
    </lineage>
</organism>
<evidence type="ECO:0000259" key="1">
    <source>
        <dbReference type="Pfam" id="PF01370"/>
    </source>
</evidence>
<dbReference type="InterPro" id="IPR036291">
    <property type="entry name" value="NAD(P)-bd_dom_sf"/>
</dbReference>
<dbReference type="Gene3D" id="3.40.50.720">
    <property type="entry name" value="NAD(P)-binding Rossmann-like Domain"/>
    <property type="match status" value="1"/>
</dbReference>
<dbReference type="SUPFAM" id="SSF51735">
    <property type="entry name" value="NAD(P)-binding Rossmann-fold domains"/>
    <property type="match status" value="1"/>
</dbReference>
<evidence type="ECO:0000313" key="2">
    <source>
        <dbReference type="EMBL" id="SHJ56045.1"/>
    </source>
</evidence>
<protein>
    <submittedName>
        <fullName evidence="2">NAD dependent epimerase/dehydratase family protein</fullName>
    </submittedName>
</protein>
<sequence length="318" mass="34495">MRILVTGSTGFIGRRLVSRLLDEGHAVTVLVREDATSPDERAETLDSPRDLSRIRRHERWPLGLDAIVHLAALNPERGDTAMDDAVALGQANAGGTAALARVAAETGVRRFVFASTANIHSMQGDKPIIEDDRPRPVDNYAASKLEAERRLRAELEDSATEYTIMRLPAVYGPGGKGAIAKLERLAATRLPLPFRSARNRRSILAVDNAVEAIMAMIVHPAAAGRTFLVADDAPTTLSELVAAMRGARGRSPGLFAMPVGLLRLVARLAGKSEITDRLFAEFVVDTAKIRLRTGWRPRLSTHEALTLYNRADDRGNGG</sequence>
<comment type="caution">
    <text evidence="2">The sequence shown here is derived from an EMBL/GenBank/DDBJ whole genome shotgun (WGS) entry which is preliminary data.</text>
</comment>
<dbReference type="Proteomes" id="UP000184290">
    <property type="component" value="Unassembled WGS sequence"/>
</dbReference>
<dbReference type="InterPro" id="IPR050177">
    <property type="entry name" value="Lipid_A_modif_metabolic_enz"/>
</dbReference>
<evidence type="ECO:0000313" key="3">
    <source>
        <dbReference type="Proteomes" id="UP000184290"/>
    </source>
</evidence>
<proteinExistence type="predicted"/>
<dbReference type="PANTHER" id="PTHR43245:SF58">
    <property type="entry name" value="BLL5923 PROTEIN"/>
    <property type="match status" value="1"/>
</dbReference>
<gene>
    <name evidence="2" type="ORF">SAMN02745911_2870</name>
</gene>
<reference evidence="2 3" key="1">
    <citation type="submission" date="2016-11" db="EMBL/GenBank/DDBJ databases">
        <authorList>
            <person name="Varghese N."/>
            <person name="Submissions S."/>
        </authorList>
    </citation>
    <scope>NUCLEOTIDE SEQUENCE [LARGE SCALE GENOMIC DNA]</scope>
    <source>
        <strain evidence="2 3">DSM 21988</strain>
    </source>
</reference>
<feature type="domain" description="NAD-dependent epimerase/dehydratase" evidence="1">
    <location>
        <begin position="3"/>
        <end position="229"/>
    </location>
</feature>
<dbReference type="Pfam" id="PF01370">
    <property type="entry name" value="Epimerase"/>
    <property type="match status" value="1"/>
</dbReference>
<dbReference type="RefSeq" id="WP_060606375.1">
    <property type="nucleotide sequence ID" value="NZ_FQZC01000003.1"/>
</dbReference>
<dbReference type="PANTHER" id="PTHR43245">
    <property type="entry name" value="BIFUNCTIONAL POLYMYXIN RESISTANCE PROTEIN ARNA"/>
    <property type="match status" value="1"/>
</dbReference>
<dbReference type="InterPro" id="IPR001509">
    <property type="entry name" value="Epimerase_deHydtase"/>
</dbReference>
<name>A0ABY1INA8_9HYPH</name>
<accession>A0ABY1INA8</accession>
<keyword evidence="3" id="KW-1185">Reference proteome</keyword>